<accession>A0AAV9MHF6</accession>
<dbReference type="InterPro" id="IPR036397">
    <property type="entry name" value="RNaseH_sf"/>
</dbReference>
<gene>
    <name evidence="2" type="ORF">R3W88_001152</name>
</gene>
<reference evidence="2 3" key="1">
    <citation type="submission" date="2023-10" db="EMBL/GenBank/DDBJ databases">
        <title>Genome-Wide Identification Analysis in wild type Solanum Pinnatisectum Reveals Some Genes Defensing Phytophthora Infestans.</title>
        <authorList>
            <person name="Sun C."/>
        </authorList>
    </citation>
    <scope>NUCLEOTIDE SEQUENCE [LARGE SCALE GENOMIC DNA]</scope>
    <source>
        <strain evidence="2">LQN</strain>
        <tissue evidence="2">Leaf</tissue>
    </source>
</reference>
<dbReference type="InterPro" id="IPR053151">
    <property type="entry name" value="RNase_H-like"/>
</dbReference>
<evidence type="ECO:0000313" key="2">
    <source>
        <dbReference type="EMBL" id="KAK4737455.1"/>
    </source>
</evidence>
<dbReference type="SUPFAM" id="SSF53098">
    <property type="entry name" value="Ribonuclease H-like"/>
    <property type="match status" value="1"/>
</dbReference>
<dbReference type="AlphaFoldDB" id="A0AAV9MHF6"/>
<keyword evidence="3" id="KW-1185">Reference proteome</keyword>
<organism evidence="2 3">
    <name type="scientific">Solanum pinnatisectum</name>
    <name type="common">tansyleaf nightshade</name>
    <dbReference type="NCBI Taxonomy" id="50273"/>
    <lineage>
        <taxon>Eukaryota</taxon>
        <taxon>Viridiplantae</taxon>
        <taxon>Streptophyta</taxon>
        <taxon>Embryophyta</taxon>
        <taxon>Tracheophyta</taxon>
        <taxon>Spermatophyta</taxon>
        <taxon>Magnoliopsida</taxon>
        <taxon>eudicotyledons</taxon>
        <taxon>Gunneridae</taxon>
        <taxon>Pentapetalae</taxon>
        <taxon>asterids</taxon>
        <taxon>lamiids</taxon>
        <taxon>Solanales</taxon>
        <taxon>Solanaceae</taxon>
        <taxon>Solanoideae</taxon>
        <taxon>Solaneae</taxon>
        <taxon>Solanum</taxon>
    </lineage>
</organism>
<feature type="domain" description="RNase H type-1" evidence="1">
    <location>
        <begin position="3"/>
        <end position="119"/>
    </location>
</feature>
<sequence length="183" mass="20573">MLNTDGAVKTTLGLGGRGGVIQNHRGDWIIGFISREAHINPILVEIRALRQGFLMSMEFKTHPLDINTDSMIHLLEHESHPYTNLISECRSLIEKLGTTMPTHIFREQNKVSDMLSKECLKCNIFGKLTYLIVSPLFAKDATWTEISGTMYSRKLYPNIISVIVHTTTKNSNYATTSSIFASN</sequence>
<dbReference type="PANTHER" id="PTHR47723:SF19">
    <property type="entry name" value="POLYNUCLEOTIDYL TRANSFERASE, RIBONUCLEASE H-LIKE SUPERFAMILY PROTEIN"/>
    <property type="match status" value="1"/>
</dbReference>
<protein>
    <recommendedName>
        <fullName evidence="1">RNase H type-1 domain-containing protein</fullName>
    </recommendedName>
</protein>
<name>A0AAV9MHF6_9SOLN</name>
<dbReference type="Gene3D" id="3.30.420.10">
    <property type="entry name" value="Ribonuclease H-like superfamily/Ribonuclease H"/>
    <property type="match status" value="1"/>
</dbReference>
<evidence type="ECO:0000313" key="3">
    <source>
        <dbReference type="Proteomes" id="UP001311915"/>
    </source>
</evidence>
<evidence type="ECO:0000259" key="1">
    <source>
        <dbReference type="Pfam" id="PF13456"/>
    </source>
</evidence>
<proteinExistence type="predicted"/>
<dbReference type="Proteomes" id="UP001311915">
    <property type="component" value="Unassembled WGS sequence"/>
</dbReference>
<dbReference type="PANTHER" id="PTHR47723">
    <property type="entry name" value="OS05G0353850 PROTEIN"/>
    <property type="match status" value="1"/>
</dbReference>
<dbReference type="Pfam" id="PF13456">
    <property type="entry name" value="RVT_3"/>
    <property type="match status" value="1"/>
</dbReference>
<dbReference type="EMBL" id="JAWPEI010000001">
    <property type="protein sequence ID" value="KAK4737455.1"/>
    <property type="molecule type" value="Genomic_DNA"/>
</dbReference>
<comment type="caution">
    <text evidence="2">The sequence shown here is derived from an EMBL/GenBank/DDBJ whole genome shotgun (WGS) entry which is preliminary data.</text>
</comment>
<dbReference type="GO" id="GO:0004523">
    <property type="term" value="F:RNA-DNA hybrid ribonuclease activity"/>
    <property type="evidence" value="ECO:0007669"/>
    <property type="project" value="InterPro"/>
</dbReference>
<dbReference type="InterPro" id="IPR002156">
    <property type="entry name" value="RNaseH_domain"/>
</dbReference>
<dbReference type="CDD" id="cd06222">
    <property type="entry name" value="RNase_H_like"/>
    <property type="match status" value="1"/>
</dbReference>
<dbReference type="GO" id="GO:0003676">
    <property type="term" value="F:nucleic acid binding"/>
    <property type="evidence" value="ECO:0007669"/>
    <property type="project" value="InterPro"/>
</dbReference>
<dbReference type="InterPro" id="IPR012337">
    <property type="entry name" value="RNaseH-like_sf"/>
</dbReference>
<dbReference type="InterPro" id="IPR044730">
    <property type="entry name" value="RNase_H-like_dom_plant"/>
</dbReference>